<dbReference type="InterPro" id="IPR052453">
    <property type="entry name" value="CONSTANS-like_ZF"/>
</dbReference>
<dbReference type="STRING" id="81985.R0IES1"/>
<dbReference type="SMART" id="SM00336">
    <property type="entry name" value="BBOX"/>
    <property type="match status" value="1"/>
</dbReference>
<evidence type="ECO:0000256" key="6">
    <source>
        <dbReference type="ARBA" id="ARBA00023242"/>
    </source>
</evidence>
<proteinExistence type="inferred from homology"/>
<dbReference type="InterPro" id="IPR010402">
    <property type="entry name" value="CCT_domain"/>
</dbReference>
<evidence type="ECO:0000256" key="8">
    <source>
        <dbReference type="PROSITE-ProRule" id="PRU00357"/>
    </source>
</evidence>
<evidence type="ECO:0008006" key="14">
    <source>
        <dbReference type="Google" id="ProtNLM"/>
    </source>
</evidence>
<evidence type="ECO:0000256" key="9">
    <source>
        <dbReference type="SAM" id="MobiDB-lite"/>
    </source>
</evidence>
<organism evidence="12 13">
    <name type="scientific">Capsella rubella</name>
    <dbReference type="NCBI Taxonomy" id="81985"/>
    <lineage>
        <taxon>Eukaryota</taxon>
        <taxon>Viridiplantae</taxon>
        <taxon>Streptophyta</taxon>
        <taxon>Embryophyta</taxon>
        <taxon>Tracheophyta</taxon>
        <taxon>Spermatophyta</taxon>
        <taxon>Magnoliopsida</taxon>
        <taxon>eudicotyledons</taxon>
        <taxon>Gunneridae</taxon>
        <taxon>Pentapetalae</taxon>
        <taxon>rosids</taxon>
        <taxon>malvids</taxon>
        <taxon>Brassicales</taxon>
        <taxon>Brassicaceae</taxon>
        <taxon>Camelineae</taxon>
        <taxon>Capsella</taxon>
    </lineage>
</organism>
<feature type="compositionally biased region" description="Acidic residues" evidence="9">
    <location>
        <begin position="251"/>
        <end position="262"/>
    </location>
</feature>
<protein>
    <recommendedName>
        <fullName evidence="14">CCT domain-containing protein</fullName>
    </recommendedName>
</protein>
<keyword evidence="3" id="KW-0479">Metal-binding</keyword>
<dbReference type="InterPro" id="IPR000315">
    <property type="entry name" value="Znf_B-box"/>
</dbReference>
<dbReference type="InterPro" id="IPR049808">
    <property type="entry name" value="CONSTANS-like_Bbox1"/>
</dbReference>
<accession>R0IES1</accession>
<gene>
    <name evidence="12" type="ORF">CARUB_v10020393mg</name>
</gene>
<dbReference type="GO" id="GO:0008270">
    <property type="term" value="F:zinc ion binding"/>
    <property type="evidence" value="ECO:0007669"/>
    <property type="project" value="UniProtKB-KW"/>
</dbReference>
<dbReference type="PANTHER" id="PTHR31874:SF55">
    <property type="entry name" value="ZINC FINGER PROTEIN CONSTANS-LIKE 7"/>
    <property type="match status" value="1"/>
</dbReference>
<dbReference type="Pfam" id="PF00643">
    <property type="entry name" value="zf-B_box"/>
    <property type="match status" value="1"/>
</dbReference>
<evidence type="ECO:0000259" key="11">
    <source>
        <dbReference type="PROSITE" id="PS51017"/>
    </source>
</evidence>
<dbReference type="GO" id="GO:0005634">
    <property type="term" value="C:nucleus"/>
    <property type="evidence" value="ECO:0007669"/>
    <property type="project" value="UniProtKB-SubCell"/>
</dbReference>
<feature type="domain" description="CCT" evidence="11">
    <location>
        <begin position="360"/>
        <end position="402"/>
    </location>
</feature>
<dbReference type="Proteomes" id="UP000029121">
    <property type="component" value="Unassembled WGS sequence"/>
</dbReference>
<comment type="subcellular location">
    <subcellularLocation>
        <location evidence="1 8">Nucleus</location>
    </subcellularLocation>
</comment>
<evidence type="ECO:0000313" key="13">
    <source>
        <dbReference type="Proteomes" id="UP000029121"/>
    </source>
</evidence>
<feature type="region of interest" description="Disordered" evidence="9">
    <location>
        <begin position="248"/>
        <end position="280"/>
    </location>
</feature>
<evidence type="ECO:0000256" key="4">
    <source>
        <dbReference type="ARBA" id="ARBA00022771"/>
    </source>
</evidence>
<evidence type="ECO:0000256" key="2">
    <source>
        <dbReference type="ARBA" id="ARBA00010024"/>
    </source>
</evidence>
<dbReference type="PANTHER" id="PTHR31874">
    <property type="entry name" value="CCT MOTIF FAMILY PROTEIN, EXPRESSED"/>
    <property type="match status" value="1"/>
</dbReference>
<dbReference type="GO" id="GO:0006355">
    <property type="term" value="P:regulation of DNA-templated transcription"/>
    <property type="evidence" value="ECO:0007669"/>
    <property type="project" value="TreeGrafter"/>
</dbReference>
<dbReference type="PROSITE" id="PS51017">
    <property type="entry name" value="CCT"/>
    <property type="match status" value="1"/>
</dbReference>
<feature type="domain" description="B box-type" evidence="10">
    <location>
        <begin position="17"/>
        <end position="65"/>
    </location>
</feature>
<evidence type="ECO:0000256" key="5">
    <source>
        <dbReference type="ARBA" id="ARBA00022833"/>
    </source>
</evidence>
<keyword evidence="5" id="KW-0862">Zinc</keyword>
<evidence type="ECO:0000259" key="10">
    <source>
        <dbReference type="PROSITE" id="PS50119"/>
    </source>
</evidence>
<keyword evidence="13" id="KW-1185">Reference proteome</keyword>
<name>R0IES1_9BRAS</name>
<evidence type="ECO:0000256" key="3">
    <source>
        <dbReference type="ARBA" id="ARBA00022723"/>
    </source>
</evidence>
<evidence type="ECO:0000256" key="7">
    <source>
        <dbReference type="PROSITE-ProRule" id="PRU00024"/>
    </source>
</evidence>
<dbReference type="KEGG" id="crb:17895752"/>
<dbReference type="OrthoDB" id="153872at2759"/>
<dbReference type="eggNOG" id="KOG1601">
    <property type="taxonomic scope" value="Eukaryota"/>
</dbReference>
<dbReference type="Pfam" id="PF06203">
    <property type="entry name" value="CCT"/>
    <property type="match status" value="1"/>
</dbReference>
<dbReference type="PROSITE" id="PS50119">
    <property type="entry name" value="ZF_BBOX"/>
    <property type="match status" value="1"/>
</dbReference>
<reference evidence="13" key="1">
    <citation type="journal article" date="2013" name="Nat. Genet.">
        <title>The Capsella rubella genome and the genomic consequences of rapid mating system evolution.</title>
        <authorList>
            <person name="Slotte T."/>
            <person name="Hazzouri K.M."/>
            <person name="Agren J.A."/>
            <person name="Koenig D."/>
            <person name="Maumus F."/>
            <person name="Guo Y.L."/>
            <person name="Steige K."/>
            <person name="Platts A.E."/>
            <person name="Escobar J.S."/>
            <person name="Newman L.K."/>
            <person name="Wang W."/>
            <person name="Mandakova T."/>
            <person name="Vello E."/>
            <person name="Smith L.M."/>
            <person name="Henz S.R."/>
            <person name="Steffen J."/>
            <person name="Takuno S."/>
            <person name="Brandvain Y."/>
            <person name="Coop G."/>
            <person name="Andolfatto P."/>
            <person name="Hu T.T."/>
            <person name="Blanchette M."/>
            <person name="Clark R.M."/>
            <person name="Quesneville H."/>
            <person name="Nordborg M."/>
            <person name="Gaut B.S."/>
            <person name="Lysak M.A."/>
            <person name="Jenkins J."/>
            <person name="Grimwood J."/>
            <person name="Chapman J."/>
            <person name="Prochnik S."/>
            <person name="Shu S."/>
            <person name="Rokhsar D."/>
            <person name="Schmutz J."/>
            <person name="Weigel D."/>
            <person name="Wright S.I."/>
        </authorList>
    </citation>
    <scope>NUCLEOTIDE SEQUENCE [LARGE SCALE GENOMIC DNA]</scope>
    <source>
        <strain evidence="13">cv. Monte Gargano</strain>
    </source>
</reference>
<dbReference type="CDD" id="cd19821">
    <property type="entry name" value="Bbox1_BBX-like"/>
    <property type="match status" value="1"/>
</dbReference>
<dbReference type="EMBL" id="KB870806">
    <property type="protein sequence ID" value="EOA35233.1"/>
    <property type="molecule type" value="Genomic_DNA"/>
</dbReference>
<evidence type="ECO:0000313" key="12">
    <source>
        <dbReference type="EMBL" id="EOA35233.1"/>
    </source>
</evidence>
<feature type="compositionally biased region" description="Basic and acidic residues" evidence="9">
    <location>
        <begin position="263"/>
        <end position="280"/>
    </location>
</feature>
<comment type="similarity">
    <text evidence="2">Belongs to the CONSTANS family.</text>
</comment>
<sequence length="407" mass="45933">MVVDVESRAPSVTGGKTAARGCDLCMKRSRASWYCPADDAFLCQSCDASIHSANSLAKRHERVRLQSSSSPELPMKTKTAEKTTSVWYEGFRRKARTPRNKLFQIEDVNKNSNDPLVPDLGVEEEEDGVFSFSSTDENDASLSCCVPVFDPFSDMVIDDDSFGLVPDGVHITNSSGEFGEIEKAIMDDEGLVGFLPFDMDLEEIVMDVESLLEEEQPSLGVKELNSIGVVKEETNVGFEFDSKDLKRVKDEEEAQEEEEEEVKCEHGESTEGSDREACEDEDRKTSLFLRLDYEAVISAWDNHGSPWKTEIKPEFNLDDCLLEGNTYPSHVMGGFEEWTSAVGSVTRRQGRDGGGSDVEREARVLRYREKRRTRLFAKKIRYEVRKLNAEQRPRIKGRFVKRTSLSL</sequence>
<dbReference type="AlphaFoldDB" id="R0IES1"/>
<keyword evidence="4 7" id="KW-0863">Zinc-finger</keyword>
<keyword evidence="6 8" id="KW-0539">Nucleus</keyword>
<evidence type="ECO:0000256" key="1">
    <source>
        <dbReference type="ARBA" id="ARBA00004123"/>
    </source>
</evidence>